<gene>
    <name evidence="2" type="ORF">Glove_217g81</name>
</gene>
<dbReference type="InterPro" id="IPR017956">
    <property type="entry name" value="AT_hook_DNA-bd_motif"/>
</dbReference>
<accession>A0A397IPW1</accession>
<dbReference type="Proteomes" id="UP000266861">
    <property type="component" value="Unassembled WGS sequence"/>
</dbReference>
<comment type="caution">
    <text evidence="2">The sequence shown here is derived from an EMBL/GenBank/DDBJ whole genome shotgun (WGS) entry which is preliminary data.</text>
</comment>
<evidence type="ECO:0000256" key="1">
    <source>
        <dbReference type="SAM" id="MobiDB-lite"/>
    </source>
</evidence>
<dbReference type="AlphaFoldDB" id="A0A397IPW1"/>
<feature type="region of interest" description="Disordered" evidence="1">
    <location>
        <begin position="1"/>
        <end position="63"/>
    </location>
</feature>
<feature type="compositionally biased region" description="Low complexity" evidence="1">
    <location>
        <begin position="28"/>
        <end position="44"/>
    </location>
</feature>
<evidence type="ECO:0000313" key="2">
    <source>
        <dbReference type="EMBL" id="RHZ75184.1"/>
    </source>
</evidence>
<dbReference type="Pfam" id="PF02178">
    <property type="entry name" value="AT_hook"/>
    <property type="match status" value="2"/>
</dbReference>
<feature type="compositionally biased region" description="Low complexity" evidence="1">
    <location>
        <begin position="1"/>
        <end position="13"/>
    </location>
</feature>
<organism evidence="2 3">
    <name type="scientific">Diversispora epigaea</name>
    <dbReference type="NCBI Taxonomy" id="1348612"/>
    <lineage>
        <taxon>Eukaryota</taxon>
        <taxon>Fungi</taxon>
        <taxon>Fungi incertae sedis</taxon>
        <taxon>Mucoromycota</taxon>
        <taxon>Glomeromycotina</taxon>
        <taxon>Glomeromycetes</taxon>
        <taxon>Diversisporales</taxon>
        <taxon>Diversisporaceae</taxon>
        <taxon>Diversispora</taxon>
    </lineage>
</organism>
<sequence length="117" mass="13020">MNNNMNNSTSTTTAPTRKRGRPRKEKTTVPVPATPTVSASTSTPAPAPAKKRGRPRKIQKTEATDLQKITNVKNFIMKYHPSVANGTEETRSDAPESMKMAKSLWEKVVSYEKKYLV</sequence>
<reference evidence="2 3" key="1">
    <citation type="submission" date="2018-08" db="EMBL/GenBank/DDBJ databases">
        <title>Genome and evolution of the arbuscular mycorrhizal fungus Diversispora epigaea (formerly Glomus versiforme) and its bacterial endosymbionts.</title>
        <authorList>
            <person name="Sun X."/>
            <person name="Fei Z."/>
            <person name="Harrison M."/>
        </authorList>
    </citation>
    <scope>NUCLEOTIDE SEQUENCE [LARGE SCALE GENOMIC DNA]</scope>
    <source>
        <strain evidence="2 3">IT104</strain>
    </source>
</reference>
<protein>
    <submittedName>
        <fullName evidence="2">Uncharacterized protein</fullName>
    </submittedName>
</protein>
<feature type="compositionally biased region" description="Basic residues" evidence="1">
    <location>
        <begin position="49"/>
        <end position="58"/>
    </location>
</feature>
<dbReference type="GO" id="GO:0003677">
    <property type="term" value="F:DNA binding"/>
    <property type="evidence" value="ECO:0007669"/>
    <property type="project" value="InterPro"/>
</dbReference>
<dbReference type="SMART" id="SM00384">
    <property type="entry name" value="AT_hook"/>
    <property type="match status" value="2"/>
</dbReference>
<name>A0A397IPW1_9GLOM</name>
<evidence type="ECO:0000313" key="3">
    <source>
        <dbReference type="Proteomes" id="UP000266861"/>
    </source>
</evidence>
<dbReference type="EMBL" id="PQFF01000202">
    <property type="protein sequence ID" value="RHZ75184.1"/>
    <property type="molecule type" value="Genomic_DNA"/>
</dbReference>
<proteinExistence type="predicted"/>
<keyword evidence="3" id="KW-1185">Reference proteome</keyword>